<comment type="caution">
    <text evidence="2">The sequence shown here is derived from an EMBL/GenBank/DDBJ whole genome shotgun (WGS) entry which is preliminary data.</text>
</comment>
<keyword evidence="3" id="KW-1185">Reference proteome</keyword>
<evidence type="ECO:0000256" key="1">
    <source>
        <dbReference type="SAM" id="MobiDB-lite"/>
    </source>
</evidence>
<organism evidence="2 3">
    <name type="scientific">Daphnia magna</name>
    <dbReference type="NCBI Taxonomy" id="35525"/>
    <lineage>
        <taxon>Eukaryota</taxon>
        <taxon>Metazoa</taxon>
        <taxon>Ecdysozoa</taxon>
        <taxon>Arthropoda</taxon>
        <taxon>Crustacea</taxon>
        <taxon>Branchiopoda</taxon>
        <taxon>Diplostraca</taxon>
        <taxon>Cladocera</taxon>
        <taxon>Anomopoda</taxon>
        <taxon>Daphniidae</taxon>
        <taxon>Daphnia</taxon>
    </lineage>
</organism>
<feature type="region of interest" description="Disordered" evidence="1">
    <location>
        <begin position="31"/>
        <end position="88"/>
    </location>
</feature>
<dbReference type="Proteomes" id="UP000076858">
    <property type="component" value="Unassembled WGS sequence"/>
</dbReference>
<feature type="compositionally biased region" description="Gly residues" evidence="1">
    <location>
        <begin position="56"/>
        <end position="65"/>
    </location>
</feature>
<feature type="compositionally biased region" description="Basic and acidic residues" evidence="1">
    <location>
        <begin position="31"/>
        <end position="40"/>
    </location>
</feature>
<reference evidence="2 3" key="1">
    <citation type="submission" date="2016-03" db="EMBL/GenBank/DDBJ databases">
        <title>EvidentialGene: Evidence-directed Construction of Genes on Genomes.</title>
        <authorList>
            <person name="Gilbert D.G."/>
            <person name="Choi J.-H."/>
            <person name="Mockaitis K."/>
            <person name="Colbourne J."/>
            <person name="Pfrender M."/>
        </authorList>
    </citation>
    <scope>NUCLEOTIDE SEQUENCE [LARGE SCALE GENOMIC DNA]</scope>
    <source>
        <strain evidence="2 3">Xinb3</strain>
        <tissue evidence="2">Complete organism</tissue>
    </source>
</reference>
<evidence type="ECO:0000313" key="3">
    <source>
        <dbReference type="Proteomes" id="UP000076858"/>
    </source>
</evidence>
<gene>
    <name evidence="2" type="ORF">APZ42_002878</name>
</gene>
<sequence>KYSRRKKGEYMDNDLAKVLEDQDKIDYKRERDRELAKERSAAQAKRFKGNPQHGDSGAGPSGGYRGVHAPRGRGGYFRGGKQTTAKEE</sequence>
<protein>
    <submittedName>
        <fullName evidence="2">Uncharacterized protein</fullName>
    </submittedName>
</protein>
<dbReference type="EMBL" id="LRGB01008815">
    <property type="protein sequence ID" value="KZS00715.1"/>
    <property type="molecule type" value="Genomic_DNA"/>
</dbReference>
<dbReference type="AlphaFoldDB" id="A0A164HZ86"/>
<feature type="non-terminal residue" evidence="2">
    <location>
        <position position="1"/>
    </location>
</feature>
<proteinExistence type="predicted"/>
<accession>A0A164HZ86</accession>
<feature type="non-terminal residue" evidence="2">
    <location>
        <position position="88"/>
    </location>
</feature>
<evidence type="ECO:0000313" key="2">
    <source>
        <dbReference type="EMBL" id="KZS00715.1"/>
    </source>
</evidence>
<name>A0A164HZ86_9CRUS</name>